<gene>
    <name evidence="5" type="ORF">ABSL23_06620</name>
</gene>
<accession>A0AAU8CFY3</accession>
<dbReference type="Pfam" id="PF26238">
    <property type="entry name" value="DUF8054_M"/>
    <property type="match status" value="1"/>
</dbReference>
<keyword evidence="1" id="KW-0812">Transmembrane</keyword>
<feature type="domain" description="DUF8054" evidence="4">
    <location>
        <begin position="108"/>
        <end position="222"/>
    </location>
</feature>
<organism evidence="5">
    <name type="scientific">Halobacterium sp. NMX12-1</name>
    <dbReference type="NCBI Taxonomy" id="3166650"/>
    <lineage>
        <taxon>Archaea</taxon>
        <taxon>Methanobacteriati</taxon>
        <taxon>Methanobacteriota</taxon>
        <taxon>Stenosarchaea group</taxon>
        <taxon>Halobacteria</taxon>
        <taxon>Halobacteriales</taxon>
        <taxon>Halobacteriaceae</taxon>
        <taxon>Halobacterium</taxon>
    </lineage>
</organism>
<feature type="domain" description="DUF8054" evidence="3">
    <location>
        <begin position="226"/>
        <end position="266"/>
    </location>
</feature>
<evidence type="ECO:0000259" key="4">
    <source>
        <dbReference type="Pfam" id="PF26238"/>
    </source>
</evidence>
<dbReference type="GeneID" id="91108807"/>
<evidence type="ECO:0000313" key="5">
    <source>
        <dbReference type="EMBL" id="XCF17669.1"/>
    </source>
</evidence>
<dbReference type="InterPro" id="IPR058675">
    <property type="entry name" value="DUF8054_C"/>
</dbReference>
<evidence type="ECO:0008006" key="6">
    <source>
        <dbReference type="Google" id="ProtNLM"/>
    </source>
</evidence>
<evidence type="ECO:0000259" key="2">
    <source>
        <dbReference type="Pfam" id="PF26236"/>
    </source>
</evidence>
<feature type="transmembrane region" description="Helical" evidence="1">
    <location>
        <begin position="29"/>
        <end position="62"/>
    </location>
</feature>
<evidence type="ECO:0000256" key="1">
    <source>
        <dbReference type="SAM" id="Phobius"/>
    </source>
</evidence>
<dbReference type="InterPro" id="IPR058674">
    <property type="entry name" value="DUF8054_N"/>
</dbReference>
<evidence type="ECO:0000259" key="3">
    <source>
        <dbReference type="Pfam" id="PF26237"/>
    </source>
</evidence>
<protein>
    <recommendedName>
        <fullName evidence="6">Restriction endonuclease</fullName>
    </recommendedName>
</protein>
<keyword evidence="1" id="KW-0472">Membrane</keyword>
<feature type="domain" description="DUF8054" evidence="2">
    <location>
        <begin position="9"/>
        <end position="88"/>
    </location>
</feature>
<dbReference type="Pfam" id="PF26237">
    <property type="entry name" value="DUF8054_C"/>
    <property type="match status" value="1"/>
</dbReference>
<dbReference type="EMBL" id="CP159204">
    <property type="protein sequence ID" value="XCF17669.1"/>
    <property type="molecule type" value="Genomic_DNA"/>
</dbReference>
<reference evidence="5" key="1">
    <citation type="submission" date="2024-06" db="EMBL/GenBank/DDBJ databases">
        <title>Genome Sequence of an extremely halophilic archaeon isolated from Permian era halite, Salado Formation, Carlsbad, New Mexico: Halobacterium sp. strain NMX12-1.</title>
        <authorList>
            <person name="Sotoa L."/>
            <person name="DasSarma P."/>
            <person name="Anton B.P."/>
            <person name="Vincze T."/>
            <person name="Verma I."/>
            <person name="Eralp B."/>
            <person name="Powers D.W."/>
            <person name="Dozier B.L."/>
            <person name="Roberts R.J."/>
            <person name="DasSarma S."/>
        </authorList>
    </citation>
    <scope>NUCLEOTIDE SEQUENCE</scope>
    <source>
        <strain evidence="5">NMX12-1</strain>
    </source>
</reference>
<dbReference type="Pfam" id="PF26236">
    <property type="entry name" value="DUF8054_N"/>
    <property type="match status" value="1"/>
</dbReference>
<dbReference type="InterPro" id="IPR058775">
    <property type="entry name" value="DUF8054_M"/>
</dbReference>
<dbReference type="AlphaFoldDB" id="A0AAU8CFY3"/>
<name>A0AAU8CFY3_9EURY</name>
<dbReference type="KEGG" id="hanx:ABSL23_06620"/>
<sequence length="277" mass="28695">MGRSLSAAVDALREPAYTGRNRCRPCTALNLVLVAAAAGLAALRTVAAGVLVAAVGVVAVWLRGYVVPGTPRLTRRYLPDSVLAALGKRPRDRGFESAAGAAALDATDPTASLVELGVLDDADPPSLAPSFRSRWAATAASLSASPAAVRRAVADTLAASADSVAVSSRERGVAVTVDGDWAGEWPSRTALVADLATERVLAATAWTELDRVQRASLAARVRAVAERCPVCGGTTRVAEDTVKSCCREADIVAVTCLDCEARLAEFEPSRDAFAPGR</sequence>
<dbReference type="RefSeq" id="WP_353635130.1">
    <property type="nucleotide sequence ID" value="NZ_CP159204.1"/>
</dbReference>
<keyword evidence="1" id="KW-1133">Transmembrane helix</keyword>
<proteinExistence type="predicted"/>